<keyword evidence="2 10" id="KW-0813">Transport</keyword>
<evidence type="ECO:0000256" key="6">
    <source>
        <dbReference type="ARBA" id="ARBA00023077"/>
    </source>
</evidence>
<evidence type="ECO:0000256" key="7">
    <source>
        <dbReference type="ARBA" id="ARBA00023136"/>
    </source>
</evidence>
<evidence type="ECO:0000313" key="14">
    <source>
        <dbReference type="EMBL" id="SFF25317.1"/>
    </source>
</evidence>
<evidence type="ECO:0000256" key="9">
    <source>
        <dbReference type="ARBA" id="ARBA00023237"/>
    </source>
</evidence>
<dbReference type="Pfam" id="PF07715">
    <property type="entry name" value="Plug"/>
    <property type="match status" value="1"/>
</dbReference>
<evidence type="ECO:0000256" key="11">
    <source>
        <dbReference type="RuleBase" id="RU003357"/>
    </source>
</evidence>
<dbReference type="EMBL" id="FONY01000022">
    <property type="protein sequence ID" value="SFF25317.1"/>
    <property type="molecule type" value="Genomic_DNA"/>
</dbReference>
<keyword evidence="6 11" id="KW-0798">TonB box</keyword>
<name>A0A1I2H8K2_9BACT</name>
<organism evidence="14 15">
    <name type="scientific">Thermoflexibacter ruber</name>
    <dbReference type="NCBI Taxonomy" id="1003"/>
    <lineage>
        <taxon>Bacteria</taxon>
        <taxon>Pseudomonadati</taxon>
        <taxon>Bacteroidota</taxon>
        <taxon>Cytophagia</taxon>
        <taxon>Cytophagales</taxon>
        <taxon>Thermoflexibacteraceae</taxon>
        <taxon>Thermoflexibacter</taxon>
    </lineage>
</organism>
<dbReference type="OrthoDB" id="9775095at2"/>
<keyword evidence="9 10" id="KW-0998">Cell outer membrane</keyword>
<dbReference type="Gene3D" id="2.40.170.20">
    <property type="entry name" value="TonB-dependent receptor, beta-barrel domain"/>
    <property type="match status" value="1"/>
</dbReference>
<feature type="domain" description="TonB-dependent receptor plug" evidence="13">
    <location>
        <begin position="83"/>
        <end position="184"/>
    </location>
</feature>
<evidence type="ECO:0000259" key="13">
    <source>
        <dbReference type="Pfam" id="PF07715"/>
    </source>
</evidence>
<dbReference type="Proteomes" id="UP000199513">
    <property type="component" value="Unassembled WGS sequence"/>
</dbReference>
<keyword evidence="3 10" id="KW-1134">Transmembrane beta strand</keyword>
<dbReference type="GO" id="GO:0044718">
    <property type="term" value="P:siderophore transmembrane transport"/>
    <property type="evidence" value="ECO:0007669"/>
    <property type="project" value="TreeGrafter"/>
</dbReference>
<reference evidence="14 15" key="1">
    <citation type="submission" date="2016-10" db="EMBL/GenBank/DDBJ databases">
        <authorList>
            <person name="de Groot N.N."/>
        </authorList>
    </citation>
    <scope>NUCLEOTIDE SEQUENCE [LARGE SCALE GENOMIC DNA]</scope>
    <source>
        <strain>GEY</strain>
        <strain evidence="15">DSM 9560</strain>
    </source>
</reference>
<protein>
    <submittedName>
        <fullName evidence="14">Outer membrane cobalamin receptor protein</fullName>
    </submittedName>
</protein>
<sequence length="692" mass="78145">MKSVFSIINLHLYNIAFHLPEKKKSYIIFLVCLLLQPINTFAQLDTTKVLNFYKSNIEETTNLPRLNKSEPSVSVAGFTQTTLRESPSIVTLITGEEIRAMGAKDILDVLRLVPGFDIAFDVQPAIMVRGNGGSEAKILLQIDGQNLNDISFGYSYIGQRIPLQTIDRIEIIRGAGSAIYGGMAGLAVINIITKKVKAGQVLGASAQIGVTQNGLMRDNLEFWALQKYNNGIEFSLIAGRNNGKMTDVNYVGGLQNNFVDNQRFSAITSDMINFNFSYKKLSINILYNNYDNRLPHLGDAKLNIKGLWSTLNYRIDISDKMVLHTNVNVKQQNPYNFTDIPDRPITAGGGKLFVLEKSNTEDRRLAARSYLLYQFLPKVTLIGGIETFLDDSKYQADRVFGDGRRRVSYSNLGAFAEANIQSKFANLTVGARVDKYTNIKPVIVPRLAITKAFEKVHFKALYNEAFKTPTIQNIQFAVNQSIQPERFQLIEFEVGYKLFNDLQLNANIYNILIKDFIVREDIITGDVQYKNIGNSGTQGIEVEARYRKKWGYINFGYAFYRVSETQPNQKLPLVSQVFSGTPAQKATLQASFQVSPMISLSPTILYTTNKFKIASILFNPTDSKEYAPETLINFNINFKNFLVKNLTLSVGGYNLLNQAHWYVPWKIDFSSEIELPAQSREFLLRLMYEFSN</sequence>
<dbReference type="RefSeq" id="WP_091545990.1">
    <property type="nucleotide sequence ID" value="NZ_FONY01000022.1"/>
</dbReference>
<dbReference type="PANTHER" id="PTHR30069:SF29">
    <property type="entry name" value="HEMOGLOBIN AND HEMOGLOBIN-HAPTOGLOBIN-BINDING PROTEIN 1-RELATED"/>
    <property type="match status" value="1"/>
</dbReference>
<dbReference type="InterPro" id="IPR037066">
    <property type="entry name" value="Plug_dom_sf"/>
</dbReference>
<dbReference type="Gene3D" id="2.170.130.10">
    <property type="entry name" value="TonB-dependent receptor, plug domain"/>
    <property type="match status" value="1"/>
</dbReference>
<evidence type="ECO:0000256" key="3">
    <source>
        <dbReference type="ARBA" id="ARBA00022452"/>
    </source>
</evidence>
<keyword evidence="8 14" id="KW-0675">Receptor</keyword>
<evidence type="ECO:0000256" key="1">
    <source>
        <dbReference type="ARBA" id="ARBA00004571"/>
    </source>
</evidence>
<accession>A0A1I2H8K2</accession>
<dbReference type="GO" id="GO:0015344">
    <property type="term" value="F:siderophore uptake transmembrane transporter activity"/>
    <property type="evidence" value="ECO:0007669"/>
    <property type="project" value="TreeGrafter"/>
</dbReference>
<evidence type="ECO:0000256" key="2">
    <source>
        <dbReference type="ARBA" id="ARBA00022448"/>
    </source>
</evidence>
<keyword evidence="5" id="KW-0732">Signal</keyword>
<evidence type="ECO:0000259" key="12">
    <source>
        <dbReference type="Pfam" id="PF00593"/>
    </source>
</evidence>
<dbReference type="SUPFAM" id="SSF56935">
    <property type="entry name" value="Porins"/>
    <property type="match status" value="1"/>
</dbReference>
<dbReference type="InterPro" id="IPR036942">
    <property type="entry name" value="Beta-barrel_TonB_sf"/>
</dbReference>
<dbReference type="InterPro" id="IPR000531">
    <property type="entry name" value="Beta-barrel_TonB"/>
</dbReference>
<evidence type="ECO:0000256" key="5">
    <source>
        <dbReference type="ARBA" id="ARBA00022729"/>
    </source>
</evidence>
<dbReference type="InterPro" id="IPR012910">
    <property type="entry name" value="Plug_dom"/>
</dbReference>
<dbReference type="PANTHER" id="PTHR30069">
    <property type="entry name" value="TONB-DEPENDENT OUTER MEMBRANE RECEPTOR"/>
    <property type="match status" value="1"/>
</dbReference>
<feature type="domain" description="TonB-dependent receptor-like beta-barrel" evidence="12">
    <location>
        <begin position="264"/>
        <end position="655"/>
    </location>
</feature>
<evidence type="ECO:0000256" key="10">
    <source>
        <dbReference type="PROSITE-ProRule" id="PRU01360"/>
    </source>
</evidence>
<proteinExistence type="inferred from homology"/>
<comment type="subcellular location">
    <subcellularLocation>
        <location evidence="1 10">Cell outer membrane</location>
        <topology evidence="1 10">Multi-pass membrane protein</topology>
    </subcellularLocation>
</comment>
<keyword evidence="7 10" id="KW-0472">Membrane</keyword>
<evidence type="ECO:0000313" key="15">
    <source>
        <dbReference type="Proteomes" id="UP000199513"/>
    </source>
</evidence>
<dbReference type="PROSITE" id="PS52016">
    <property type="entry name" value="TONB_DEPENDENT_REC_3"/>
    <property type="match status" value="1"/>
</dbReference>
<keyword evidence="4 10" id="KW-0812">Transmembrane</keyword>
<dbReference type="GO" id="GO:0009279">
    <property type="term" value="C:cell outer membrane"/>
    <property type="evidence" value="ECO:0007669"/>
    <property type="project" value="UniProtKB-SubCell"/>
</dbReference>
<dbReference type="InterPro" id="IPR039426">
    <property type="entry name" value="TonB-dep_rcpt-like"/>
</dbReference>
<dbReference type="AlphaFoldDB" id="A0A1I2H8K2"/>
<dbReference type="Pfam" id="PF00593">
    <property type="entry name" value="TonB_dep_Rec_b-barrel"/>
    <property type="match status" value="1"/>
</dbReference>
<keyword evidence="15" id="KW-1185">Reference proteome</keyword>
<evidence type="ECO:0000256" key="4">
    <source>
        <dbReference type="ARBA" id="ARBA00022692"/>
    </source>
</evidence>
<evidence type="ECO:0000256" key="8">
    <source>
        <dbReference type="ARBA" id="ARBA00023170"/>
    </source>
</evidence>
<comment type="similarity">
    <text evidence="10 11">Belongs to the TonB-dependent receptor family.</text>
</comment>
<dbReference type="STRING" id="1003.SAMN04488541_10226"/>
<gene>
    <name evidence="14" type="ORF">SAMN04488541_10226</name>
</gene>